<dbReference type="GO" id="GO:0003924">
    <property type="term" value="F:GTPase activity"/>
    <property type="evidence" value="ECO:0007669"/>
    <property type="project" value="InterPro"/>
</dbReference>
<evidence type="ECO:0000256" key="2">
    <source>
        <dbReference type="ARBA" id="ARBA00022741"/>
    </source>
</evidence>
<reference evidence="9" key="1">
    <citation type="submission" date="2025-08" db="UniProtKB">
        <authorList>
            <consortium name="Ensembl"/>
        </authorList>
    </citation>
    <scope>IDENTIFICATION</scope>
</reference>
<dbReference type="NCBIfam" id="TIGR00231">
    <property type="entry name" value="small_GTP"/>
    <property type="match status" value="1"/>
</dbReference>
<name>A0A8C9GSX1_9PRIM</name>
<dbReference type="Pfam" id="PF00679">
    <property type="entry name" value="EFG_C"/>
    <property type="match status" value="1"/>
</dbReference>
<dbReference type="PROSITE" id="PS00301">
    <property type="entry name" value="G_TR_1"/>
    <property type="match status" value="1"/>
</dbReference>
<dbReference type="GO" id="GO:0005525">
    <property type="term" value="F:GTP binding"/>
    <property type="evidence" value="ECO:0007669"/>
    <property type="project" value="UniProtKB-KW"/>
</dbReference>
<dbReference type="FunFam" id="3.40.50.300:FF:000029">
    <property type="entry name" value="Elongation factor G"/>
    <property type="match status" value="1"/>
</dbReference>
<evidence type="ECO:0000256" key="5">
    <source>
        <dbReference type="ARBA" id="ARBA00023134"/>
    </source>
</evidence>
<evidence type="ECO:0000256" key="6">
    <source>
        <dbReference type="ARBA" id="ARBA00049117"/>
    </source>
</evidence>
<dbReference type="CDD" id="cd01886">
    <property type="entry name" value="EF-G"/>
    <property type="match status" value="1"/>
</dbReference>
<dbReference type="Gene3D" id="3.30.70.870">
    <property type="entry name" value="Elongation Factor G (Translational Gtpase), domain 3"/>
    <property type="match status" value="1"/>
</dbReference>
<dbReference type="InterPro" id="IPR004161">
    <property type="entry name" value="EFTu-like_2"/>
</dbReference>
<dbReference type="Pfam" id="PF03144">
    <property type="entry name" value="GTP_EFTU_D2"/>
    <property type="match status" value="1"/>
</dbReference>
<dbReference type="SMART" id="SM00838">
    <property type="entry name" value="EFG_C"/>
    <property type="match status" value="1"/>
</dbReference>
<evidence type="ECO:0000313" key="10">
    <source>
        <dbReference type="Proteomes" id="UP000694416"/>
    </source>
</evidence>
<dbReference type="PROSITE" id="PS51722">
    <property type="entry name" value="G_TR_2"/>
    <property type="match status" value="1"/>
</dbReference>
<dbReference type="Pfam" id="PF03764">
    <property type="entry name" value="EFG_IV"/>
    <property type="match status" value="2"/>
</dbReference>
<evidence type="ECO:0000256" key="7">
    <source>
        <dbReference type="SAM" id="MobiDB-lite"/>
    </source>
</evidence>
<dbReference type="Pfam" id="PF14492">
    <property type="entry name" value="EFG_III"/>
    <property type="match status" value="1"/>
</dbReference>
<dbReference type="InterPro" id="IPR041095">
    <property type="entry name" value="EFG_II"/>
</dbReference>
<dbReference type="GO" id="GO:0003746">
    <property type="term" value="F:translation elongation factor activity"/>
    <property type="evidence" value="ECO:0007669"/>
    <property type="project" value="UniProtKB-KW"/>
</dbReference>
<keyword evidence="10" id="KW-1185">Reference proteome</keyword>
<dbReference type="InterPro" id="IPR000640">
    <property type="entry name" value="EFG_V-like"/>
</dbReference>
<dbReference type="GO" id="GO:0032543">
    <property type="term" value="P:mitochondrial translation"/>
    <property type="evidence" value="ECO:0007669"/>
    <property type="project" value="TreeGrafter"/>
</dbReference>
<dbReference type="SMART" id="SM00889">
    <property type="entry name" value="EFG_IV"/>
    <property type="match status" value="1"/>
</dbReference>
<evidence type="ECO:0000259" key="8">
    <source>
        <dbReference type="PROSITE" id="PS51722"/>
    </source>
</evidence>
<feature type="region of interest" description="Disordered" evidence="7">
    <location>
        <begin position="476"/>
        <end position="526"/>
    </location>
</feature>
<reference evidence="9" key="2">
    <citation type="submission" date="2025-09" db="UniProtKB">
        <authorList>
            <consortium name="Ensembl"/>
        </authorList>
    </citation>
    <scope>IDENTIFICATION</scope>
</reference>
<dbReference type="InterPro" id="IPR005517">
    <property type="entry name" value="Transl_elong_EFG/EF2_IV"/>
</dbReference>
<dbReference type="SUPFAM" id="SSF52540">
    <property type="entry name" value="P-loop containing nucleoside triphosphate hydrolases"/>
    <property type="match status" value="1"/>
</dbReference>
<dbReference type="CDD" id="cd03713">
    <property type="entry name" value="EFG_mtEFG_C"/>
    <property type="match status" value="1"/>
</dbReference>
<dbReference type="PANTHER" id="PTHR43261">
    <property type="entry name" value="TRANSLATION ELONGATION FACTOR G-RELATED"/>
    <property type="match status" value="1"/>
</dbReference>
<evidence type="ECO:0000256" key="3">
    <source>
        <dbReference type="ARBA" id="ARBA00022768"/>
    </source>
</evidence>
<dbReference type="InterPro" id="IPR005225">
    <property type="entry name" value="Small_GTP-bd"/>
</dbReference>
<dbReference type="Gene3D" id="3.30.70.240">
    <property type="match status" value="1"/>
</dbReference>
<dbReference type="Pfam" id="PF00009">
    <property type="entry name" value="GTP_EFTU"/>
    <property type="match status" value="1"/>
</dbReference>
<dbReference type="GO" id="GO:0032790">
    <property type="term" value="P:ribosome disassembly"/>
    <property type="evidence" value="ECO:0007669"/>
    <property type="project" value="TreeGrafter"/>
</dbReference>
<protein>
    <submittedName>
        <fullName evidence="9">Elongation factor G-like</fullName>
    </submittedName>
</protein>
<feature type="compositionally biased region" description="Low complexity" evidence="7">
    <location>
        <begin position="476"/>
        <end position="504"/>
    </location>
</feature>
<keyword evidence="5" id="KW-0342">GTP-binding</keyword>
<dbReference type="Gene3D" id="3.30.230.10">
    <property type="match status" value="1"/>
</dbReference>
<dbReference type="SUPFAM" id="SSF54980">
    <property type="entry name" value="EF-G C-terminal domain-like"/>
    <property type="match status" value="2"/>
</dbReference>
<dbReference type="InterPro" id="IPR035647">
    <property type="entry name" value="EFG_III/V"/>
</dbReference>
<keyword evidence="3" id="KW-0251">Elongation factor</keyword>
<dbReference type="InterPro" id="IPR009000">
    <property type="entry name" value="Transl_B-barrel_sf"/>
</dbReference>
<dbReference type="InterPro" id="IPR031157">
    <property type="entry name" value="G_TR_CS"/>
</dbReference>
<dbReference type="PRINTS" id="PR00315">
    <property type="entry name" value="ELONGATNFCT"/>
</dbReference>
<dbReference type="InterPro" id="IPR035649">
    <property type="entry name" value="EFG_V"/>
</dbReference>
<keyword evidence="4" id="KW-0648">Protein biosynthesis</keyword>
<dbReference type="InterPro" id="IPR014721">
    <property type="entry name" value="Ribsml_uS5_D2-typ_fold_subgr"/>
</dbReference>
<dbReference type="SUPFAM" id="SSF54211">
    <property type="entry name" value="Ribosomal protein S5 domain 2-like"/>
    <property type="match status" value="1"/>
</dbReference>
<sequence length="995" mass="115279">MIKLFFLKRYKSICTFFLFLVLILKMIAAKGFYCYNKKDNSFAYHHQHESNYNNNKYYKNSNNLFRIKNGIKHKKKLFIVNKSYHVSSVDKNNNNLLYLLNKKHVKKKINIFQLKLNNNCMNKNVNLERYRNIGIIAHIDAGKTTTTERILYYTNVIKKIGEVHEGMSTMDYLDIEREKGITINAAVTTCYWNGSAKDLGDYRINIIDTPGHVDFTAEVEKSLRVLDGGVVVFDSSEGVESQSETVWKQANRYNISRIIFLNKLDKVGANFDACIEEIKRKLNKKILILYVPVFEMSNFISTIDILQEKLIVYKNSHDFQYEKIPEQYYNIFLKYKNLLYEQIAEKFNTFLDKYLNDVTIKIDEIEHYVRKLVIEEKYNVVMCGSALKNKNIHMLLDLIVKYLPSPIDSIKNYKNQIIFKHDVNKKGEKLISRDFSSNNKSLRRKEVYKVDINEHDKLAENREKVILPVSRSIGTDSSSIGTGISSSSSSSSNVDNPSCNPSDSNIKLESFKNDKSNDENMKEKENSFNLYKTNKEAISFEKEEKKTFEFMSEELNEKNIKDYKRKVVGLIYKIMNDQHLGNINYARIYEGQINKGDYIYNNRTKKSEKISKIFFIHSSEKYELENARAGDIVGLVGLKDTKIGDTLSNVFLRVELKKIKDIPPIISFYIYNKNKSEYEKLINALIKIKKEDHSFFYHINPDTKDLLISGVGELHLQIIINKIQKDFNIPIIYGQPQISYKETFIEKVEARGKYIKQSGGRGQYGDVHIIVEPMYNYTEQEEDEDDASNMEANVEEEKNNDKQNCQENTDQNCMNIDTSEVNNNIIIKNEITCGAIPSMYFDAIYTGIREQCNLGVLYNSPLINIVIRIVDGSFHPVDSNEHAFKLAASLAIREASRKTSVRLLEPIMNLNVSVPTEYLGDVISDLVRKRGKIQHIDESDEFTKDISARAPMASILSYVSDLRKITKGRGNYTMALHRYSLVPQYIQEQILQKKE</sequence>
<dbReference type="FunFam" id="3.30.70.240:FF:000001">
    <property type="entry name" value="Elongation factor G"/>
    <property type="match status" value="1"/>
</dbReference>
<dbReference type="GO" id="GO:0005739">
    <property type="term" value="C:mitochondrion"/>
    <property type="evidence" value="ECO:0007669"/>
    <property type="project" value="TreeGrafter"/>
</dbReference>
<comment type="catalytic activity">
    <reaction evidence="6">
        <text>GTP + H2O = GDP + phosphate + H(+)</text>
        <dbReference type="Rhea" id="RHEA:19669"/>
        <dbReference type="ChEBI" id="CHEBI:15377"/>
        <dbReference type="ChEBI" id="CHEBI:15378"/>
        <dbReference type="ChEBI" id="CHEBI:37565"/>
        <dbReference type="ChEBI" id="CHEBI:43474"/>
        <dbReference type="ChEBI" id="CHEBI:58189"/>
    </reaction>
    <physiologicalReaction direction="left-to-right" evidence="6">
        <dbReference type="Rhea" id="RHEA:19670"/>
    </physiologicalReaction>
</comment>
<feature type="domain" description="Tr-type G" evidence="8">
    <location>
        <begin position="128"/>
        <end position="407"/>
    </location>
</feature>
<dbReference type="Gene3D" id="2.40.30.10">
    <property type="entry name" value="Translation factors"/>
    <property type="match status" value="1"/>
</dbReference>
<comment type="similarity">
    <text evidence="1">Belongs to the TRAFAC class translation factor GTPase superfamily. Classic translation factor GTPase family. EF-G/EF-2 subfamily.</text>
</comment>
<evidence type="ECO:0000256" key="4">
    <source>
        <dbReference type="ARBA" id="ARBA00022917"/>
    </source>
</evidence>
<organism evidence="9 10">
    <name type="scientific">Piliocolobus tephrosceles</name>
    <name type="common">Ugandan red Colobus</name>
    <dbReference type="NCBI Taxonomy" id="591936"/>
    <lineage>
        <taxon>Eukaryota</taxon>
        <taxon>Metazoa</taxon>
        <taxon>Chordata</taxon>
        <taxon>Craniata</taxon>
        <taxon>Vertebrata</taxon>
        <taxon>Euteleostomi</taxon>
        <taxon>Mammalia</taxon>
        <taxon>Eutheria</taxon>
        <taxon>Euarchontoglires</taxon>
        <taxon>Primates</taxon>
        <taxon>Haplorrhini</taxon>
        <taxon>Catarrhini</taxon>
        <taxon>Cercopithecidae</taxon>
        <taxon>Colobinae</taxon>
        <taxon>Piliocolobus</taxon>
    </lineage>
</organism>
<dbReference type="Proteomes" id="UP000694416">
    <property type="component" value="Unplaced"/>
</dbReference>
<feature type="compositionally biased region" description="Basic and acidic residues" evidence="7">
    <location>
        <begin position="509"/>
        <end position="526"/>
    </location>
</feature>
<keyword evidence="2" id="KW-0547">Nucleotide-binding</keyword>
<accession>A0A8C9GSX1</accession>
<dbReference type="InterPro" id="IPR027417">
    <property type="entry name" value="P-loop_NTPase"/>
</dbReference>
<evidence type="ECO:0000256" key="1">
    <source>
        <dbReference type="ARBA" id="ARBA00005870"/>
    </source>
</evidence>
<dbReference type="InterPro" id="IPR020568">
    <property type="entry name" value="Ribosomal_Su5_D2-typ_SF"/>
</dbReference>
<dbReference type="Gene3D" id="3.40.50.300">
    <property type="entry name" value="P-loop containing nucleotide triphosphate hydrolases"/>
    <property type="match status" value="1"/>
</dbReference>
<dbReference type="InterPro" id="IPR000795">
    <property type="entry name" value="T_Tr_GTP-bd_dom"/>
</dbReference>
<evidence type="ECO:0000313" key="9">
    <source>
        <dbReference type="Ensembl" id="ENSPTEP00000009171.1"/>
    </source>
</evidence>
<dbReference type="PANTHER" id="PTHR43261:SF1">
    <property type="entry name" value="RIBOSOME-RELEASING FACTOR 2, MITOCHONDRIAL"/>
    <property type="match status" value="1"/>
</dbReference>
<dbReference type="SUPFAM" id="SSF50447">
    <property type="entry name" value="Translation proteins"/>
    <property type="match status" value="1"/>
</dbReference>
<dbReference type="CDD" id="cd04088">
    <property type="entry name" value="EFG_mtEFG_II"/>
    <property type="match status" value="1"/>
</dbReference>
<proteinExistence type="inferred from homology"/>
<dbReference type="AlphaFoldDB" id="A0A8C9GSX1"/>
<dbReference type="Ensembl" id="ENSPTET00000013938.1">
    <property type="protein sequence ID" value="ENSPTEP00000009171.1"/>
    <property type="gene ID" value="ENSPTEG00000010394.1"/>
</dbReference>